<protein>
    <recommendedName>
        <fullName evidence="5">Phosphoglycerate mutase-like protein</fullName>
    </recommendedName>
</protein>
<dbReference type="InterPro" id="IPR000560">
    <property type="entry name" value="His_Pase_clade-2"/>
</dbReference>
<dbReference type="EMBL" id="BPWL01000003">
    <property type="protein sequence ID" value="GJJ08539.1"/>
    <property type="molecule type" value="Genomic_DNA"/>
</dbReference>
<evidence type="ECO:0000256" key="1">
    <source>
        <dbReference type="ARBA" id="ARBA00005375"/>
    </source>
</evidence>
<dbReference type="GO" id="GO:0016791">
    <property type="term" value="F:phosphatase activity"/>
    <property type="evidence" value="ECO:0007669"/>
    <property type="project" value="TreeGrafter"/>
</dbReference>
<dbReference type="SUPFAM" id="SSF53254">
    <property type="entry name" value="Phosphoglycerate mutase-like"/>
    <property type="match status" value="1"/>
</dbReference>
<dbReference type="Proteomes" id="UP001050691">
    <property type="component" value="Unassembled WGS sequence"/>
</dbReference>
<dbReference type="Pfam" id="PF00328">
    <property type="entry name" value="His_Phos_2"/>
    <property type="match status" value="1"/>
</dbReference>
<feature type="chain" id="PRO_5043562634" description="Phosphoglycerate mutase-like protein" evidence="2">
    <location>
        <begin position="22"/>
        <end position="448"/>
    </location>
</feature>
<reference evidence="3" key="1">
    <citation type="submission" date="2021-10" db="EMBL/GenBank/DDBJ databases">
        <title>De novo Genome Assembly of Clathrus columnatus (Basidiomycota, Fungi) Using Illumina and Nanopore Sequence Data.</title>
        <authorList>
            <person name="Ogiso-Tanaka E."/>
            <person name="Itagaki H."/>
            <person name="Hosoya T."/>
            <person name="Hosaka K."/>
        </authorList>
    </citation>
    <scope>NUCLEOTIDE SEQUENCE</scope>
    <source>
        <strain evidence="3">MO-923</strain>
    </source>
</reference>
<organism evidence="3 4">
    <name type="scientific">Clathrus columnatus</name>
    <dbReference type="NCBI Taxonomy" id="1419009"/>
    <lineage>
        <taxon>Eukaryota</taxon>
        <taxon>Fungi</taxon>
        <taxon>Dikarya</taxon>
        <taxon>Basidiomycota</taxon>
        <taxon>Agaricomycotina</taxon>
        <taxon>Agaricomycetes</taxon>
        <taxon>Phallomycetidae</taxon>
        <taxon>Phallales</taxon>
        <taxon>Clathraceae</taxon>
        <taxon>Clathrus</taxon>
    </lineage>
</organism>
<keyword evidence="2" id="KW-0732">Signal</keyword>
<accession>A0AAV5A5L4</accession>
<proteinExistence type="inferred from homology"/>
<name>A0AAV5A5L4_9AGAM</name>
<evidence type="ECO:0000256" key="2">
    <source>
        <dbReference type="SAM" id="SignalP"/>
    </source>
</evidence>
<evidence type="ECO:0008006" key="5">
    <source>
        <dbReference type="Google" id="ProtNLM"/>
    </source>
</evidence>
<comment type="similarity">
    <text evidence="1">Belongs to the histidine acid phosphatase family.</text>
</comment>
<dbReference type="InterPro" id="IPR050645">
    <property type="entry name" value="Histidine_acid_phosphatase"/>
</dbReference>
<dbReference type="AlphaFoldDB" id="A0AAV5A5L4"/>
<dbReference type="PANTHER" id="PTHR11567:SF195">
    <property type="entry name" value="ACID PHOSPHATASE, PUTATIVE (AFU_ORTHOLOGUE AFUA_3G14570)-RELATED"/>
    <property type="match status" value="1"/>
</dbReference>
<dbReference type="Gene3D" id="3.40.50.1240">
    <property type="entry name" value="Phosphoglycerate mutase-like"/>
    <property type="match status" value="1"/>
</dbReference>
<gene>
    <name evidence="3" type="ORF">Clacol_002757</name>
</gene>
<evidence type="ECO:0000313" key="4">
    <source>
        <dbReference type="Proteomes" id="UP001050691"/>
    </source>
</evidence>
<dbReference type="PANTHER" id="PTHR11567">
    <property type="entry name" value="ACID PHOSPHATASE-RELATED"/>
    <property type="match status" value="1"/>
</dbReference>
<keyword evidence="4" id="KW-1185">Reference proteome</keyword>
<sequence>MFFSLRFLSLLFFVLKWQALAASVTSQTRPIPSPLSPLDSAHGVYSGSQTPTVFPWNTYNYCNAPHVNAAHYTLPPTKDVELVYMNVMIRHHKRTPDNLYPDENSLNPPAGWDCKDFLQFNFGSLASNTAENAQTYHETNIPSNHPFLSQIWNGTCDEGQLTAAGLEDSMQHGKDFASVYINKLKFLKGVDAIDVYVRTSTEDRTYQVAGALLYGMDETLSKKQFKIDSLVPSYSCPNADNIRDQYQSVPAWTDHLVQNQELQTRLSTLTGVLGMSAWSSWYDHFFDTFTSRTCHGHPLPCNATGACVSSADAVKVFGIGDFEYNYIWKAAQNASTYNSLTFGVMFQELADNFKSFKEGHETFKLRFYVGHDGSMIRLASGLNIQGPLRWPALGSEFVWRTQNQAYFVRVMHEGTPAVGLEWVSLDDFISLLESNAPEDIFEQCLGSS</sequence>
<feature type="signal peptide" evidence="2">
    <location>
        <begin position="1"/>
        <end position="21"/>
    </location>
</feature>
<dbReference type="InterPro" id="IPR029033">
    <property type="entry name" value="His_PPase_superfam"/>
</dbReference>
<evidence type="ECO:0000313" key="3">
    <source>
        <dbReference type="EMBL" id="GJJ08539.1"/>
    </source>
</evidence>
<comment type="caution">
    <text evidence="3">The sequence shown here is derived from an EMBL/GenBank/DDBJ whole genome shotgun (WGS) entry which is preliminary data.</text>
</comment>